<gene>
    <name evidence="5" type="ORF">ET475_14135</name>
</gene>
<dbReference type="Gene3D" id="1.10.10.10">
    <property type="entry name" value="Winged helix-like DNA-binding domain superfamily/Winged helix DNA-binding domain"/>
    <property type="match status" value="1"/>
</dbReference>
<keyword evidence="2" id="KW-0238">DNA-binding</keyword>
<dbReference type="AlphaFoldDB" id="A0A4P6EFF2"/>
<evidence type="ECO:0000313" key="5">
    <source>
        <dbReference type="EMBL" id="QAY61015.1"/>
    </source>
</evidence>
<evidence type="ECO:0000259" key="4">
    <source>
        <dbReference type="PROSITE" id="PS50995"/>
    </source>
</evidence>
<accession>A0A4P6EFF2</accession>
<dbReference type="KEGG" id="mprt:ET475_14135"/>
<dbReference type="PANTHER" id="PTHR39515">
    <property type="entry name" value="CONSERVED PROTEIN"/>
    <property type="match status" value="1"/>
</dbReference>
<dbReference type="GO" id="GO:0003700">
    <property type="term" value="F:DNA-binding transcription factor activity"/>
    <property type="evidence" value="ECO:0007669"/>
    <property type="project" value="InterPro"/>
</dbReference>
<keyword evidence="3" id="KW-0804">Transcription</keyword>
<dbReference type="EMBL" id="CP035494">
    <property type="protein sequence ID" value="QAY61015.1"/>
    <property type="molecule type" value="Genomic_DNA"/>
</dbReference>
<dbReference type="InterPro" id="IPR052526">
    <property type="entry name" value="HTH-type_Bedaq_tolerance"/>
</dbReference>
<dbReference type="PRINTS" id="PR00598">
    <property type="entry name" value="HTHMARR"/>
</dbReference>
<proteinExistence type="predicted"/>
<evidence type="ECO:0000256" key="3">
    <source>
        <dbReference type="ARBA" id="ARBA00023163"/>
    </source>
</evidence>
<dbReference type="SUPFAM" id="SSF46785">
    <property type="entry name" value="Winged helix' DNA-binding domain"/>
    <property type="match status" value="1"/>
</dbReference>
<evidence type="ECO:0000313" key="6">
    <source>
        <dbReference type="Proteomes" id="UP000293995"/>
    </source>
</evidence>
<keyword evidence="1" id="KW-0805">Transcription regulation</keyword>
<feature type="domain" description="HTH marR-type" evidence="4">
    <location>
        <begin position="8"/>
        <end position="138"/>
    </location>
</feature>
<dbReference type="PROSITE" id="PS01117">
    <property type="entry name" value="HTH_MARR_1"/>
    <property type="match status" value="1"/>
</dbReference>
<name>A0A4P6EFF2_9MICO</name>
<dbReference type="RefSeq" id="WP_129391606.1">
    <property type="nucleotide sequence ID" value="NZ_CP035494.1"/>
</dbReference>
<keyword evidence="6" id="KW-1185">Reference proteome</keyword>
<organism evidence="5 6">
    <name type="scientific">Microbacterium protaetiae</name>
    <dbReference type="NCBI Taxonomy" id="2509458"/>
    <lineage>
        <taxon>Bacteria</taxon>
        <taxon>Bacillati</taxon>
        <taxon>Actinomycetota</taxon>
        <taxon>Actinomycetes</taxon>
        <taxon>Micrococcales</taxon>
        <taxon>Microbacteriaceae</taxon>
        <taxon>Microbacterium</taxon>
    </lineage>
</organism>
<protein>
    <submittedName>
        <fullName evidence="5">MarR family transcriptional regulator</fullName>
    </submittedName>
</protein>
<dbReference type="Proteomes" id="UP000293995">
    <property type="component" value="Chromosome"/>
</dbReference>
<evidence type="ECO:0000256" key="2">
    <source>
        <dbReference type="ARBA" id="ARBA00023125"/>
    </source>
</evidence>
<dbReference type="Pfam" id="PF12802">
    <property type="entry name" value="MarR_2"/>
    <property type="match status" value="1"/>
</dbReference>
<dbReference type="PROSITE" id="PS50995">
    <property type="entry name" value="HTH_MARR_2"/>
    <property type="match status" value="1"/>
</dbReference>
<sequence>MTEPNDDARAATLTFARMARMLERTLQHHAPLSLSDYRILSAVADGEARASRLAQRLAVGKPSVSASVDSLVRRGLLARAGGAGDQRAIDLRITAEGDRVRFDAERALVALVTEVAEHTSEPTATMAAIAAFGAALEERQAQIHPTGRRA</sequence>
<dbReference type="OrthoDB" id="5120077at2"/>
<dbReference type="InterPro" id="IPR023187">
    <property type="entry name" value="Tscrpt_reg_MarR-type_CS"/>
</dbReference>
<dbReference type="InterPro" id="IPR036390">
    <property type="entry name" value="WH_DNA-bd_sf"/>
</dbReference>
<evidence type="ECO:0000256" key="1">
    <source>
        <dbReference type="ARBA" id="ARBA00023015"/>
    </source>
</evidence>
<dbReference type="PANTHER" id="PTHR39515:SF2">
    <property type="entry name" value="HTH-TYPE TRANSCRIPTIONAL REGULATOR RV0880"/>
    <property type="match status" value="1"/>
</dbReference>
<dbReference type="InterPro" id="IPR036388">
    <property type="entry name" value="WH-like_DNA-bd_sf"/>
</dbReference>
<reference evidence="5 6" key="1">
    <citation type="submission" date="2019-01" db="EMBL/GenBank/DDBJ databases">
        <title>Genome sequencing of strain DFW100M-13.</title>
        <authorList>
            <person name="Heo J."/>
            <person name="Kim S.-J."/>
            <person name="Kim J.-S."/>
            <person name="Hong S.-B."/>
            <person name="Kwon S.-W."/>
        </authorList>
    </citation>
    <scope>NUCLEOTIDE SEQUENCE [LARGE SCALE GENOMIC DNA]</scope>
    <source>
        <strain evidence="5 6">DFW100M-13</strain>
    </source>
</reference>
<dbReference type="InterPro" id="IPR000835">
    <property type="entry name" value="HTH_MarR-typ"/>
</dbReference>
<dbReference type="GO" id="GO:0003677">
    <property type="term" value="F:DNA binding"/>
    <property type="evidence" value="ECO:0007669"/>
    <property type="project" value="UniProtKB-KW"/>
</dbReference>